<accession>B9S2B0</accession>
<sequence>MDSVWVTNVENEVTSSLRGLSKIQKQAKLSFATTGQDPIIPRLEFADFFLGLMEPRWKHFNILHSKTKMNFLAPQLGYDPSEELLRLEADIKPRNGTSGSAKPRSWFGSNGQYIKELPCPSCRGRGYTPCTQCGIERSSLDCSQCNGKGIMTCRQCLGECVIWEESIDEQPWEKARSISPLKVKEDDEVDNLEIKLDIKKKSKRVYQSPPPEVGQKISRSLKSLNAKTGLFSKRMKIIHGNPTLHAQRVAAIKKAKGTVAARKHTSETLKAFFSDPENRRKRSIAMKGQSLVKGLERSGENSDGDSDYTDAIAQQVKRLAMEVRQLASARQITVLNGNSGQMGNLTGLIVPAAAVGALGYGYMWWKGLKLSDLMYVTKRSMANAVTNLTKHLEQVSEALSAAKVHLTQRIQLVDDKMETQKEISKAIQNDVNAASENLSQIGSELWQLQCLVSGLDGKICSLEEKQDLANMGVLYLCNFVGGKKVKMPKALEDQLKPSGRTRSELPSGMGLKDIADGLFRTMSEPATDLLLQDGIDKLDDQPQTPHSNQPRPLLRFSSVKC</sequence>
<dbReference type="Proteomes" id="UP000008311">
    <property type="component" value="Unassembled WGS sequence"/>
</dbReference>
<evidence type="ECO:0000313" key="3">
    <source>
        <dbReference type="EMBL" id="EEF42184.1"/>
    </source>
</evidence>
<reference evidence="4" key="1">
    <citation type="journal article" date="2010" name="Nat. Biotechnol.">
        <title>Draft genome sequence of the oilseed species Ricinus communis.</title>
        <authorList>
            <person name="Chan A.P."/>
            <person name="Crabtree J."/>
            <person name="Zhao Q."/>
            <person name="Lorenzi H."/>
            <person name="Orvis J."/>
            <person name="Puiu D."/>
            <person name="Melake-Berhan A."/>
            <person name="Jones K.M."/>
            <person name="Redman J."/>
            <person name="Chen G."/>
            <person name="Cahoon E.B."/>
            <person name="Gedil M."/>
            <person name="Stanke M."/>
            <person name="Haas B.J."/>
            <person name="Wortman J.R."/>
            <person name="Fraser-Liggett C.M."/>
            <person name="Ravel J."/>
            <person name="Rabinowicz P.D."/>
        </authorList>
    </citation>
    <scope>NUCLEOTIDE SEQUENCE [LARGE SCALE GENOMIC DNA]</scope>
    <source>
        <strain evidence="4">cv. Hale</strain>
    </source>
</reference>
<proteinExistence type="predicted"/>
<keyword evidence="4" id="KW-1185">Reference proteome</keyword>
<feature type="region of interest" description="Disordered" evidence="1">
    <location>
        <begin position="536"/>
        <end position="561"/>
    </location>
</feature>
<organism evidence="3 4">
    <name type="scientific">Ricinus communis</name>
    <name type="common">Castor bean</name>
    <dbReference type="NCBI Taxonomy" id="3988"/>
    <lineage>
        <taxon>Eukaryota</taxon>
        <taxon>Viridiplantae</taxon>
        <taxon>Streptophyta</taxon>
        <taxon>Embryophyta</taxon>
        <taxon>Tracheophyta</taxon>
        <taxon>Spermatophyta</taxon>
        <taxon>Magnoliopsida</taxon>
        <taxon>eudicotyledons</taxon>
        <taxon>Gunneridae</taxon>
        <taxon>Pentapetalae</taxon>
        <taxon>rosids</taxon>
        <taxon>fabids</taxon>
        <taxon>Malpighiales</taxon>
        <taxon>Euphorbiaceae</taxon>
        <taxon>Acalyphoideae</taxon>
        <taxon>Acalypheae</taxon>
        <taxon>Ricinus</taxon>
    </lineage>
</organism>
<dbReference type="AlphaFoldDB" id="B9S2B0"/>
<dbReference type="STRING" id="3988.B9S2B0"/>
<dbReference type="eggNOG" id="ENOG502QTY0">
    <property type="taxonomic scope" value="Eukaryota"/>
</dbReference>
<name>B9S2B0_RICCO</name>
<evidence type="ECO:0000256" key="1">
    <source>
        <dbReference type="SAM" id="MobiDB-lite"/>
    </source>
</evidence>
<protein>
    <recommendedName>
        <fullName evidence="2">DUF1664 domain-containing protein</fullName>
    </recommendedName>
</protein>
<dbReference type="InterPro" id="IPR012458">
    <property type="entry name" value="DUF1664"/>
</dbReference>
<dbReference type="InParanoid" id="B9S2B0"/>
<evidence type="ECO:0000313" key="4">
    <source>
        <dbReference type="Proteomes" id="UP000008311"/>
    </source>
</evidence>
<dbReference type="Pfam" id="PF07889">
    <property type="entry name" value="DUF1664"/>
    <property type="match status" value="1"/>
</dbReference>
<dbReference type="PANTHER" id="PTHR46667">
    <property type="entry name" value="OS05G0182700 PROTEIN"/>
    <property type="match status" value="1"/>
</dbReference>
<evidence type="ECO:0000259" key="2">
    <source>
        <dbReference type="Pfam" id="PF07889"/>
    </source>
</evidence>
<gene>
    <name evidence="3" type="ORF">RCOM_0697820</name>
</gene>
<dbReference type="EMBL" id="EQ973849">
    <property type="protein sequence ID" value="EEF42184.1"/>
    <property type="molecule type" value="Genomic_DNA"/>
</dbReference>
<feature type="compositionally biased region" description="Polar residues" evidence="1">
    <location>
        <begin position="541"/>
        <end position="550"/>
    </location>
</feature>
<dbReference type="PANTHER" id="PTHR46667:SF6">
    <property type="entry name" value="OS01G0185100 PROTEIN"/>
    <property type="match status" value="1"/>
</dbReference>
<feature type="domain" description="DUF1664" evidence="2">
    <location>
        <begin position="343"/>
        <end position="466"/>
    </location>
</feature>